<dbReference type="InterPro" id="IPR050766">
    <property type="entry name" value="Bact_Lucif_Oxidored"/>
</dbReference>
<sequence length="361" mass="39658">MTMNASETQKTELSVQNLEPQPGTEKKLGFLSFGHWAEIPGSRVNSASESLHQAIDLAVGAEDIGLDGAFFRVHHFDQQQATPYPLLSAIAAKTSRIELGTGVIDMRYENPLYMAELAAMADLISAGRLQLGVSRGSPESVIRGFESFGYYPAEGEDESAMARRHLDIFMKAIRGEGMAPSARVQGKYAPVQPQSPGLSERIWWGAGTDSTAVWTAQQGLNLMSSTLMLEDKGVPFDQQQAEQIRLYREEWAKAGRTRVPRVSVSRSVIPIIDADSARYFGRRAQEDSQDYTGIIDNTFSRFGRSYIGEPDLIAEELARDAAVQAADTVLLTVPNQLGVDFNLRMLESIVKDIKPALTVKA</sequence>
<evidence type="ECO:0000259" key="2">
    <source>
        <dbReference type="Pfam" id="PF00296"/>
    </source>
</evidence>
<evidence type="ECO:0000313" key="3">
    <source>
        <dbReference type="EMBL" id="PEN17379.1"/>
    </source>
</evidence>
<dbReference type="GO" id="GO:0016705">
    <property type="term" value="F:oxidoreductase activity, acting on paired donors, with incorporation or reduction of molecular oxygen"/>
    <property type="evidence" value="ECO:0007669"/>
    <property type="project" value="InterPro"/>
</dbReference>
<feature type="region of interest" description="Disordered" evidence="1">
    <location>
        <begin position="1"/>
        <end position="21"/>
    </location>
</feature>
<dbReference type="EMBL" id="PDEV01000001">
    <property type="protein sequence ID" value="PEN17379.1"/>
    <property type="molecule type" value="Genomic_DNA"/>
</dbReference>
<evidence type="ECO:0000256" key="1">
    <source>
        <dbReference type="SAM" id="MobiDB-lite"/>
    </source>
</evidence>
<dbReference type="PANTHER" id="PTHR30137:SF15">
    <property type="entry name" value="BLL6902 PROTEIN"/>
    <property type="match status" value="1"/>
</dbReference>
<feature type="domain" description="Luciferase-like" evidence="2">
    <location>
        <begin position="40"/>
        <end position="277"/>
    </location>
</feature>
<accession>A0A2A8D8U6</accession>
<dbReference type="Proteomes" id="UP000219947">
    <property type="component" value="Unassembled WGS sequence"/>
</dbReference>
<evidence type="ECO:0000313" key="4">
    <source>
        <dbReference type="Proteomes" id="UP000219947"/>
    </source>
</evidence>
<proteinExistence type="predicted"/>
<feature type="compositionally biased region" description="Polar residues" evidence="1">
    <location>
        <begin position="1"/>
        <end position="19"/>
    </location>
</feature>
<keyword evidence="4" id="KW-1185">Reference proteome</keyword>
<comment type="caution">
    <text evidence="3">The sequence shown here is derived from an EMBL/GenBank/DDBJ whole genome shotgun (WGS) entry which is preliminary data.</text>
</comment>
<protein>
    <submittedName>
        <fullName evidence="3">LLM class flavin-dependent oxidoreductase</fullName>
    </submittedName>
</protein>
<dbReference type="AlphaFoldDB" id="A0A2A8D8U6"/>
<name>A0A2A8D8U6_9MICC</name>
<dbReference type="Gene3D" id="3.20.20.30">
    <property type="entry name" value="Luciferase-like domain"/>
    <property type="match status" value="1"/>
</dbReference>
<dbReference type="GO" id="GO:0005829">
    <property type="term" value="C:cytosol"/>
    <property type="evidence" value="ECO:0007669"/>
    <property type="project" value="TreeGrafter"/>
</dbReference>
<reference evidence="3" key="1">
    <citation type="submission" date="2017-10" db="EMBL/GenBank/DDBJ databases">
        <title>Kefir isolates.</title>
        <authorList>
            <person name="Kim Y."/>
            <person name="Blasche S."/>
        </authorList>
    </citation>
    <scope>NUCLEOTIDE SEQUENCE [LARGE SCALE GENOMIC DNA]</scope>
    <source>
        <strain evidence="3">OG2-2</strain>
    </source>
</reference>
<organism evidence="3 4">
    <name type="scientific">Rothia dentocariosa</name>
    <dbReference type="NCBI Taxonomy" id="2047"/>
    <lineage>
        <taxon>Bacteria</taxon>
        <taxon>Bacillati</taxon>
        <taxon>Actinomycetota</taxon>
        <taxon>Actinomycetes</taxon>
        <taxon>Micrococcales</taxon>
        <taxon>Micrococcaceae</taxon>
        <taxon>Rothia</taxon>
    </lineage>
</organism>
<gene>
    <name evidence="3" type="ORF">CRM92_05100</name>
</gene>
<dbReference type="SUPFAM" id="SSF51679">
    <property type="entry name" value="Bacterial luciferase-like"/>
    <property type="match status" value="1"/>
</dbReference>
<dbReference type="InterPro" id="IPR036661">
    <property type="entry name" value="Luciferase-like_sf"/>
</dbReference>
<dbReference type="Pfam" id="PF00296">
    <property type="entry name" value="Bac_luciferase"/>
    <property type="match status" value="1"/>
</dbReference>
<dbReference type="InterPro" id="IPR011251">
    <property type="entry name" value="Luciferase-like_dom"/>
</dbReference>
<dbReference type="PANTHER" id="PTHR30137">
    <property type="entry name" value="LUCIFERASE-LIKE MONOOXYGENASE"/>
    <property type="match status" value="1"/>
</dbReference>
<dbReference type="CDD" id="cd00347">
    <property type="entry name" value="Flavin_utilizing_monoxygenases"/>
    <property type="match status" value="1"/>
</dbReference>